<reference evidence="1 2" key="1">
    <citation type="journal article" date="2021" name="Elife">
        <title>Chloroplast acquisition without the gene transfer in kleptoplastic sea slugs, Plakobranchus ocellatus.</title>
        <authorList>
            <person name="Maeda T."/>
            <person name="Takahashi S."/>
            <person name="Yoshida T."/>
            <person name="Shimamura S."/>
            <person name="Takaki Y."/>
            <person name="Nagai Y."/>
            <person name="Toyoda A."/>
            <person name="Suzuki Y."/>
            <person name="Arimoto A."/>
            <person name="Ishii H."/>
            <person name="Satoh N."/>
            <person name="Nishiyama T."/>
            <person name="Hasebe M."/>
            <person name="Maruyama T."/>
            <person name="Minagawa J."/>
            <person name="Obokata J."/>
            <person name="Shigenobu S."/>
        </authorList>
    </citation>
    <scope>NUCLEOTIDE SEQUENCE [LARGE SCALE GENOMIC DNA]</scope>
</reference>
<gene>
    <name evidence="1" type="ORF">PoB_005445900</name>
</gene>
<evidence type="ECO:0000313" key="2">
    <source>
        <dbReference type="Proteomes" id="UP000735302"/>
    </source>
</evidence>
<dbReference type="EMBL" id="BLXT01005980">
    <property type="protein sequence ID" value="GFO27954.1"/>
    <property type="molecule type" value="Genomic_DNA"/>
</dbReference>
<comment type="caution">
    <text evidence="1">The sequence shown here is derived from an EMBL/GenBank/DDBJ whole genome shotgun (WGS) entry which is preliminary data.</text>
</comment>
<keyword evidence="2" id="KW-1185">Reference proteome</keyword>
<sequence length="86" mass="9573">MDRHSLNPQVNFDRASVTLDGAGVGLAVKLQPLLDKGESCVLMPFAKAPKQKYKRHSDAHKGSSSGEWKIVKVIRTWDTKEINLPM</sequence>
<organism evidence="1 2">
    <name type="scientific">Plakobranchus ocellatus</name>
    <dbReference type="NCBI Taxonomy" id="259542"/>
    <lineage>
        <taxon>Eukaryota</taxon>
        <taxon>Metazoa</taxon>
        <taxon>Spiralia</taxon>
        <taxon>Lophotrochozoa</taxon>
        <taxon>Mollusca</taxon>
        <taxon>Gastropoda</taxon>
        <taxon>Heterobranchia</taxon>
        <taxon>Euthyneura</taxon>
        <taxon>Panpulmonata</taxon>
        <taxon>Sacoglossa</taxon>
        <taxon>Placobranchoidea</taxon>
        <taxon>Plakobranchidae</taxon>
        <taxon>Plakobranchus</taxon>
    </lineage>
</organism>
<evidence type="ECO:0000313" key="1">
    <source>
        <dbReference type="EMBL" id="GFO27954.1"/>
    </source>
</evidence>
<name>A0AAV4CA79_9GAST</name>
<dbReference type="Proteomes" id="UP000735302">
    <property type="component" value="Unassembled WGS sequence"/>
</dbReference>
<accession>A0AAV4CA79</accession>
<protein>
    <submittedName>
        <fullName evidence="1">Uncharacterized protein</fullName>
    </submittedName>
</protein>
<dbReference type="AlphaFoldDB" id="A0AAV4CA79"/>
<proteinExistence type="predicted"/>